<organism evidence="1 2">
    <name type="scientific">Meloidogyne graminicola</name>
    <dbReference type="NCBI Taxonomy" id="189291"/>
    <lineage>
        <taxon>Eukaryota</taxon>
        <taxon>Metazoa</taxon>
        <taxon>Ecdysozoa</taxon>
        <taxon>Nematoda</taxon>
        <taxon>Chromadorea</taxon>
        <taxon>Rhabditida</taxon>
        <taxon>Tylenchina</taxon>
        <taxon>Tylenchomorpha</taxon>
        <taxon>Tylenchoidea</taxon>
        <taxon>Meloidogynidae</taxon>
        <taxon>Meloidogyninae</taxon>
        <taxon>Meloidogyne</taxon>
    </lineage>
</organism>
<accession>A0A8S9ZDF5</accession>
<dbReference type="EMBL" id="JABEBT010000146">
    <property type="protein sequence ID" value="KAF7629216.1"/>
    <property type="molecule type" value="Genomic_DNA"/>
</dbReference>
<sequence>MTIFSRFYFSKKYLFYL</sequence>
<evidence type="ECO:0000313" key="1">
    <source>
        <dbReference type="EMBL" id="KAF7629216.1"/>
    </source>
</evidence>
<comment type="caution">
    <text evidence="1">The sequence shown here is derived from an EMBL/GenBank/DDBJ whole genome shotgun (WGS) entry which is preliminary data.</text>
</comment>
<gene>
    <name evidence="1" type="ORF">Mgra_00009280</name>
</gene>
<dbReference type="AlphaFoldDB" id="A0A8S9ZDF5"/>
<evidence type="ECO:0000313" key="2">
    <source>
        <dbReference type="Proteomes" id="UP000605970"/>
    </source>
</evidence>
<dbReference type="Proteomes" id="UP000605970">
    <property type="component" value="Unassembled WGS sequence"/>
</dbReference>
<keyword evidence="2" id="KW-1185">Reference proteome</keyword>
<protein>
    <submittedName>
        <fullName evidence="1">Uncharacterized protein</fullName>
    </submittedName>
</protein>
<name>A0A8S9ZDF5_9BILA</name>
<proteinExistence type="predicted"/>
<reference evidence="1" key="1">
    <citation type="journal article" date="2020" name="Ecol. Evol.">
        <title>Genome structure and content of the rice root-knot nematode (Meloidogyne graminicola).</title>
        <authorList>
            <person name="Phan N.T."/>
            <person name="Danchin E.G.J."/>
            <person name="Klopp C."/>
            <person name="Perfus-Barbeoch L."/>
            <person name="Kozlowski D.K."/>
            <person name="Koutsovoulos G.D."/>
            <person name="Lopez-Roques C."/>
            <person name="Bouchez O."/>
            <person name="Zahm M."/>
            <person name="Besnard G."/>
            <person name="Bellafiore S."/>
        </authorList>
    </citation>
    <scope>NUCLEOTIDE SEQUENCE</scope>
    <source>
        <strain evidence="1">VN-18</strain>
    </source>
</reference>